<dbReference type="HOGENOM" id="CLU_083429_0_0_1"/>
<feature type="transmembrane region" description="Helical" evidence="1">
    <location>
        <begin position="223"/>
        <end position="240"/>
    </location>
</feature>
<dbReference type="OrthoDB" id="7883004at2759"/>
<reference evidence="2 3" key="1">
    <citation type="journal article" date="2007" name="Nature">
        <title>Evolution of genes and genomes on the Drosophila phylogeny.</title>
        <authorList>
            <consortium name="Drosophila 12 Genomes Consortium"/>
            <person name="Clark A.G."/>
            <person name="Eisen M.B."/>
            <person name="Smith D.R."/>
            <person name="Bergman C.M."/>
            <person name="Oliver B."/>
            <person name="Markow T.A."/>
            <person name="Kaufman T.C."/>
            <person name="Kellis M."/>
            <person name="Gelbart W."/>
            <person name="Iyer V.N."/>
            <person name="Pollard D.A."/>
            <person name="Sackton T.B."/>
            <person name="Larracuente A.M."/>
            <person name="Singh N.D."/>
            <person name="Abad J.P."/>
            <person name="Abt D.N."/>
            <person name="Adryan B."/>
            <person name="Aguade M."/>
            <person name="Akashi H."/>
            <person name="Anderson W.W."/>
            <person name="Aquadro C.F."/>
            <person name="Ardell D.H."/>
            <person name="Arguello R."/>
            <person name="Artieri C.G."/>
            <person name="Barbash D.A."/>
            <person name="Barker D."/>
            <person name="Barsanti P."/>
            <person name="Batterham P."/>
            <person name="Batzoglou S."/>
            <person name="Begun D."/>
            <person name="Bhutkar A."/>
            <person name="Blanco E."/>
            <person name="Bosak S.A."/>
            <person name="Bradley R.K."/>
            <person name="Brand A.D."/>
            <person name="Brent M.R."/>
            <person name="Brooks A.N."/>
            <person name="Brown R.H."/>
            <person name="Butlin R.K."/>
            <person name="Caggese C."/>
            <person name="Calvi B.R."/>
            <person name="Bernardo de Carvalho A."/>
            <person name="Caspi A."/>
            <person name="Castrezana S."/>
            <person name="Celniker S.E."/>
            <person name="Chang J.L."/>
            <person name="Chapple C."/>
            <person name="Chatterji S."/>
            <person name="Chinwalla A."/>
            <person name="Civetta A."/>
            <person name="Clifton S.W."/>
            <person name="Comeron J.M."/>
            <person name="Costello J.C."/>
            <person name="Coyne J.A."/>
            <person name="Daub J."/>
            <person name="David R.G."/>
            <person name="Delcher A.L."/>
            <person name="Delehaunty K."/>
            <person name="Do C.B."/>
            <person name="Ebling H."/>
            <person name="Edwards K."/>
            <person name="Eickbush T."/>
            <person name="Evans J.D."/>
            <person name="Filipski A."/>
            <person name="Findeiss S."/>
            <person name="Freyhult E."/>
            <person name="Fulton L."/>
            <person name="Fulton R."/>
            <person name="Garcia A.C."/>
            <person name="Gardiner A."/>
            <person name="Garfield D.A."/>
            <person name="Garvin B.E."/>
            <person name="Gibson G."/>
            <person name="Gilbert D."/>
            <person name="Gnerre S."/>
            <person name="Godfrey J."/>
            <person name="Good R."/>
            <person name="Gotea V."/>
            <person name="Gravely B."/>
            <person name="Greenberg A.J."/>
            <person name="Griffiths-Jones S."/>
            <person name="Gross S."/>
            <person name="Guigo R."/>
            <person name="Gustafson E.A."/>
            <person name="Haerty W."/>
            <person name="Hahn M.W."/>
            <person name="Halligan D.L."/>
            <person name="Halpern A.L."/>
            <person name="Halter G.M."/>
            <person name="Han M.V."/>
            <person name="Heger A."/>
            <person name="Hillier L."/>
            <person name="Hinrichs A.S."/>
            <person name="Holmes I."/>
            <person name="Hoskins R.A."/>
            <person name="Hubisz M.J."/>
            <person name="Hultmark D."/>
            <person name="Huntley M.A."/>
            <person name="Jaffe D.B."/>
            <person name="Jagadeeshan S."/>
            <person name="Jeck W.R."/>
            <person name="Johnson J."/>
            <person name="Jones C.D."/>
            <person name="Jordan W.C."/>
            <person name="Karpen G.H."/>
            <person name="Kataoka E."/>
            <person name="Keightley P.D."/>
            <person name="Kheradpour P."/>
            <person name="Kirkness E.F."/>
            <person name="Koerich L.B."/>
            <person name="Kristiansen K."/>
            <person name="Kudrna D."/>
            <person name="Kulathinal R.J."/>
            <person name="Kumar S."/>
            <person name="Kwok R."/>
            <person name="Lander E."/>
            <person name="Langley C.H."/>
            <person name="Lapoint R."/>
            <person name="Lazzaro B.P."/>
            <person name="Lee S.J."/>
            <person name="Levesque L."/>
            <person name="Li R."/>
            <person name="Lin C.F."/>
            <person name="Lin M.F."/>
            <person name="Lindblad-Toh K."/>
            <person name="Llopart A."/>
            <person name="Long M."/>
            <person name="Low L."/>
            <person name="Lozovsky E."/>
            <person name="Lu J."/>
            <person name="Luo M."/>
            <person name="Machado C.A."/>
            <person name="Makalowski W."/>
            <person name="Marzo M."/>
            <person name="Matsuda M."/>
            <person name="Matzkin L."/>
            <person name="McAllister B."/>
            <person name="McBride C.S."/>
            <person name="McKernan B."/>
            <person name="McKernan K."/>
            <person name="Mendez-Lago M."/>
            <person name="Minx P."/>
            <person name="Mollenhauer M.U."/>
            <person name="Montooth K."/>
            <person name="Mount S.M."/>
            <person name="Mu X."/>
            <person name="Myers E."/>
            <person name="Negre B."/>
            <person name="Newfeld S."/>
            <person name="Nielsen R."/>
            <person name="Noor M.A."/>
            <person name="O'Grady P."/>
            <person name="Pachter L."/>
            <person name="Papaceit M."/>
            <person name="Parisi M.J."/>
            <person name="Parisi M."/>
            <person name="Parts L."/>
            <person name="Pedersen J.S."/>
            <person name="Pesole G."/>
            <person name="Phillippy A.M."/>
            <person name="Ponting C.P."/>
            <person name="Pop M."/>
            <person name="Porcelli D."/>
            <person name="Powell J.R."/>
            <person name="Prohaska S."/>
            <person name="Pruitt K."/>
            <person name="Puig M."/>
            <person name="Quesneville H."/>
            <person name="Ram K.R."/>
            <person name="Rand D."/>
            <person name="Rasmussen M.D."/>
            <person name="Reed L.K."/>
            <person name="Reenan R."/>
            <person name="Reily A."/>
            <person name="Remington K.A."/>
            <person name="Rieger T.T."/>
            <person name="Ritchie M.G."/>
            <person name="Robin C."/>
            <person name="Rogers Y.H."/>
            <person name="Rohde C."/>
            <person name="Rozas J."/>
            <person name="Rubenfield M.J."/>
            <person name="Ruiz A."/>
            <person name="Russo S."/>
            <person name="Salzberg S.L."/>
            <person name="Sanchez-Gracia A."/>
            <person name="Saranga D.J."/>
            <person name="Sato H."/>
            <person name="Schaeffer S.W."/>
            <person name="Schatz M.C."/>
            <person name="Schlenke T."/>
            <person name="Schwartz R."/>
            <person name="Segarra C."/>
            <person name="Singh R.S."/>
            <person name="Sirot L."/>
            <person name="Sirota M."/>
            <person name="Sisneros N.B."/>
            <person name="Smith C.D."/>
            <person name="Smith T.F."/>
            <person name="Spieth J."/>
            <person name="Stage D.E."/>
            <person name="Stark A."/>
            <person name="Stephan W."/>
            <person name="Strausberg R.L."/>
            <person name="Strempel S."/>
            <person name="Sturgill D."/>
            <person name="Sutton G."/>
            <person name="Sutton G.G."/>
            <person name="Tao W."/>
            <person name="Teichmann S."/>
            <person name="Tobari Y.N."/>
            <person name="Tomimura Y."/>
            <person name="Tsolas J.M."/>
            <person name="Valente V.L."/>
            <person name="Venter E."/>
            <person name="Venter J.C."/>
            <person name="Vicario S."/>
            <person name="Vieira F.G."/>
            <person name="Vilella A.J."/>
            <person name="Villasante A."/>
            <person name="Walenz B."/>
            <person name="Wang J."/>
            <person name="Wasserman M."/>
            <person name="Watts T."/>
            <person name="Wilson D."/>
            <person name="Wilson R.K."/>
            <person name="Wing R.A."/>
            <person name="Wolfner M.F."/>
            <person name="Wong A."/>
            <person name="Wong G.K."/>
            <person name="Wu C.I."/>
            <person name="Wu G."/>
            <person name="Yamamoto D."/>
            <person name="Yang H.P."/>
            <person name="Yang S.P."/>
            <person name="Yorke J.A."/>
            <person name="Yoshida K."/>
            <person name="Zdobnov E."/>
            <person name="Zhang P."/>
            <person name="Zhang Y."/>
            <person name="Zimin A.V."/>
            <person name="Baldwin J."/>
            <person name="Abdouelleil A."/>
            <person name="Abdulkadir J."/>
            <person name="Abebe A."/>
            <person name="Abera B."/>
            <person name="Abreu J."/>
            <person name="Acer S.C."/>
            <person name="Aftuck L."/>
            <person name="Alexander A."/>
            <person name="An P."/>
            <person name="Anderson E."/>
            <person name="Anderson S."/>
            <person name="Arachi H."/>
            <person name="Azer M."/>
            <person name="Bachantsang P."/>
            <person name="Barry A."/>
            <person name="Bayul T."/>
            <person name="Berlin A."/>
            <person name="Bessette D."/>
            <person name="Bloom T."/>
            <person name="Blye J."/>
            <person name="Boguslavskiy L."/>
            <person name="Bonnet C."/>
            <person name="Boukhgalter B."/>
            <person name="Bourzgui I."/>
            <person name="Brown A."/>
            <person name="Cahill P."/>
            <person name="Channer S."/>
            <person name="Cheshatsang Y."/>
            <person name="Chuda L."/>
            <person name="Citroen M."/>
            <person name="Collymore A."/>
            <person name="Cooke P."/>
            <person name="Costello M."/>
            <person name="D'Aco K."/>
            <person name="Daza R."/>
            <person name="De Haan G."/>
            <person name="DeGray S."/>
            <person name="DeMaso C."/>
            <person name="Dhargay N."/>
            <person name="Dooley K."/>
            <person name="Dooley E."/>
            <person name="Doricent M."/>
            <person name="Dorje P."/>
            <person name="Dorjee K."/>
            <person name="Dupes A."/>
            <person name="Elong R."/>
            <person name="Falk J."/>
            <person name="Farina A."/>
            <person name="Faro S."/>
            <person name="Ferguson D."/>
            <person name="Fisher S."/>
            <person name="Foley C.D."/>
            <person name="Franke A."/>
            <person name="Friedrich D."/>
            <person name="Gadbois L."/>
            <person name="Gearin G."/>
            <person name="Gearin C.R."/>
            <person name="Giannoukos G."/>
            <person name="Goode T."/>
            <person name="Graham J."/>
            <person name="Grandbois E."/>
            <person name="Grewal S."/>
            <person name="Gyaltsen K."/>
            <person name="Hafez N."/>
            <person name="Hagos B."/>
            <person name="Hall J."/>
            <person name="Henson C."/>
            <person name="Hollinger A."/>
            <person name="Honan T."/>
            <person name="Huard M.D."/>
            <person name="Hughes L."/>
            <person name="Hurhula B."/>
            <person name="Husby M.E."/>
            <person name="Kamat A."/>
            <person name="Kanga B."/>
            <person name="Kashin S."/>
            <person name="Khazanovich D."/>
            <person name="Kisner P."/>
            <person name="Lance K."/>
            <person name="Lara M."/>
            <person name="Lee W."/>
            <person name="Lennon N."/>
            <person name="Letendre F."/>
            <person name="LeVine R."/>
            <person name="Lipovsky A."/>
            <person name="Liu X."/>
            <person name="Liu J."/>
            <person name="Liu S."/>
            <person name="Lokyitsang T."/>
            <person name="Lokyitsang Y."/>
            <person name="Lubonja R."/>
            <person name="Lui A."/>
            <person name="MacDonald P."/>
            <person name="Magnisalis V."/>
            <person name="Maru K."/>
            <person name="Matthews C."/>
            <person name="McCusker W."/>
            <person name="McDonough S."/>
            <person name="Mehta T."/>
            <person name="Meldrim J."/>
            <person name="Meneus L."/>
            <person name="Mihai O."/>
            <person name="Mihalev A."/>
            <person name="Mihova T."/>
            <person name="Mittelman R."/>
            <person name="Mlenga V."/>
            <person name="Montmayeur A."/>
            <person name="Mulrain L."/>
            <person name="Navidi A."/>
            <person name="Naylor J."/>
            <person name="Negash T."/>
            <person name="Nguyen T."/>
            <person name="Nguyen N."/>
            <person name="Nicol R."/>
            <person name="Norbu C."/>
            <person name="Norbu N."/>
            <person name="Novod N."/>
            <person name="O'Neill B."/>
            <person name="Osman S."/>
            <person name="Markiewicz E."/>
            <person name="Oyono O.L."/>
            <person name="Patti C."/>
            <person name="Phunkhang P."/>
            <person name="Pierre F."/>
            <person name="Priest M."/>
            <person name="Raghuraman S."/>
            <person name="Rege F."/>
            <person name="Reyes R."/>
            <person name="Rise C."/>
            <person name="Rogov P."/>
            <person name="Ross K."/>
            <person name="Ryan E."/>
            <person name="Settipalli S."/>
            <person name="Shea T."/>
            <person name="Sherpa N."/>
            <person name="Shi L."/>
            <person name="Shih D."/>
            <person name="Sparrow T."/>
            <person name="Spaulding J."/>
            <person name="Stalker J."/>
            <person name="Stange-Thomann N."/>
            <person name="Stavropoulos S."/>
            <person name="Stone C."/>
            <person name="Strader C."/>
            <person name="Tesfaye S."/>
            <person name="Thomson T."/>
            <person name="Thoulutsang Y."/>
            <person name="Thoulutsang D."/>
            <person name="Topham K."/>
            <person name="Topping I."/>
            <person name="Tsamla T."/>
            <person name="Vassiliev H."/>
            <person name="Vo A."/>
            <person name="Wangchuk T."/>
            <person name="Wangdi T."/>
            <person name="Weiand M."/>
            <person name="Wilkinson J."/>
            <person name="Wilson A."/>
            <person name="Yadav S."/>
            <person name="Young G."/>
            <person name="Yu Q."/>
            <person name="Zembek L."/>
            <person name="Zhong D."/>
            <person name="Zimmer A."/>
            <person name="Zwirko Z."/>
            <person name="Jaffe D.B."/>
            <person name="Alvarez P."/>
            <person name="Brockman W."/>
            <person name="Butler J."/>
            <person name="Chin C."/>
            <person name="Gnerre S."/>
            <person name="Grabherr M."/>
            <person name="Kleber M."/>
            <person name="Mauceli E."/>
            <person name="MacCallum I."/>
        </authorList>
    </citation>
    <scope>NUCLEOTIDE SEQUENCE [LARGE SCALE GENOMIC DNA]</scope>
    <source>
        <strain evidence="3">Tucson 15287-2541.00</strain>
    </source>
</reference>
<dbReference type="OMA" id="SKCNFFE"/>
<keyword evidence="1" id="KW-1133">Transmembrane helix</keyword>
<dbReference type="InParanoid" id="B4K322"/>
<dbReference type="EMBL" id="CH920530">
    <property type="protein sequence ID" value="EDW04606.1"/>
    <property type="molecule type" value="Genomic_DNA"/>
</dbReference>
<sequence>MPIQTNENPENGSTAVLLDSSEAKDCVVNPKNIGWNLPVTKERPTELHSPAQCNYLSEMQVSHKQITDRFVELLSLFEEYSKIVRESGQAQPKLKRSQSEQFTATHLQPAETAASSELVKSTVSLNRMQLSESTLLAASSKLTCEVGIQTYWPLCNDKDSLLKVRPEQMKSDLVQQTTLHIEVESVSSAAALERAPLRQRLWQVLVEVGQTLSACCSMMGENITYVLFVLLCMWCLYLIIEHYSSFLGGNLPSKQTATSKLID</sequence>
<dbReference type="eggNOG" id="ENOG502T93D">
    <property type="taxonomic scope" value="Eukaryota"/>
</dbReference>
<evidence type="ECO:0000313" key="3">
    <source>
        <dbReference type="Proteomes" id="UP000001070"/>
    </source>
</evidence>
<keyword evidence="3" id="KW-1185">Reference proteome</keyword>
<dbReference type="PhylomeDB" id="B4K322"/>
<dbReference type="KEGG" id="dgr:6571480"/>
<organism evidence="3">
    <name type="scientific">Drosophila grimshawi</name>
    <name type="common">Hawaiian fruit fly</name>
    <name type="synonym">Idiomyia grimshawi</name>
    <dbReference type="NCBI Taxonomy" id="7222"/>
    <lineage>
        <taxon>Eukaryota</taxon>
        <taxon>Metazoa</taxon>
        <taxon>Ecdysozoa</taxon>
        <taxon>Arthropoda</taxon>
        <taxon>Hexapoda</taxon>
        <taxon>Insecta</taxon>
        <taxon>Pterygota</taxon>
        <taxon>Neoptera</taxon>
        <taxon>Endopterygota</taxon>
        <taxon>Diptera</taxon>
        <taxon>Brachycera</taxon>
        <taxon>Muscomorpha</taxon>
        <taxon>Ephydroidea</taxon>
        <taxon>Drosophilidae</taxon>
        <taxon>Drosophila</taxon>
        <taxon>Hawaiian Drosophila</taxon>
    </lineage>
</organism>
<evidence type="ECO:0000256" key="1">
    <source>
        <dbReference type="SAM" id="Phobius"/>
    </source>
</evidence>
<dbReference type="Proteomes" id="UP000001070">
    <property type="component" value="Unassembled WGS sequence"/>
</dbReference>
<keyword evidence="1" id="KW-0812">Transmembrane</keyword>
<name>B4K322_DROGR</name>
<evidence type="ECO:0000313" key="2">
    <source>
        <dbReference type="EMBL" id="EDW04606.1"/>
    </source>
</evidence>
<proteinExistence type="predicted"/>
<dbReference type="AlphaFoldDB" id="B4K322"/>
<protein>
    <submittedName>
        <fullName evidence="2">GH25004</fullName>
    </submittedName>
</protein>
<keyword evidence="1" id="KW-0472">Membrane</keyword>
<gene>
    <name evidence="2" type="primary">Dgri\GH25004</name>
    <name evidence="2" type="ORF">Dgri_GH25004</name>
</gene>
<accession>B4K322</accession>